<dbReference type="GO" id="GO:0005886">
    <property type="term" value="C:plasma membrane"/>
    <property type="evidence" value="ECO:0007669"/>
    <property type="project" value="UniProtKB-SubCell"/>
</dbReference>
<dbReference type="AlphaFoldDB" id="A0A1M5QS91"/>
<comment type="subcellular location">
    <subcellularLocation>
        <location evidence="1">Cell membrane</location>
        <topology evidence="1">Multi-pass membrane protein</topology>
    </subcellularLocation>
</comment>
<feature type="transmembrane region" description="Helical" evidence="6">
    <location>
        <begin position="173"/>
        <end position="191"/>
    </location>
</feature>
<feature type="transmembrane region" description="Helical" evidence="6">
    <location>
        <begin position="20"/>
        <end position="39"/>
    </location>
</feature>
<evidence type="ECO:0000256" key="4">
    <source>
        <dbReference type="ARBA" id="ARBA00022989"/>
    </source>
</evidence>
<dbReference type="EMBL" id="FQWZ01000006">
    <property type="protein sequence ID" value="SHH16994.1"/>
    <property type="molecule type" value="Genomic_DNA"/>
</dbReference>
<keyword evidence="4 6" id="KW-1133">Transmembrane helix</keyword>
<keyword evidence="2" id="KW-1003">Cell membrane</keyword>
<dbReference type="InterPro" id="IPR022791">
    <property type="entry name" value="L-PG_synthase/AglD"/>
</dbReference>
<evidence type="ECO:0000256" key="2">
    <source>
        <dbReference type="ARBA" id="ARBA00022475"/>
    </source>
</evidence>
<protein>
    <recommendedName>
        <fullName evidence="9">Lysylphosphatidylglycerol synthase TM region</fullName>
    </recommendedName>
</protein>
<dbReference type="Pfam" id="PF03706">
    <property type="entry name" value="LPG_synthase_TM"/>
    <property type="match status" value="1"/>
</dbReference>
<evidence type="ECO:0000256" key="5">
    <source>
        <dbReference type="ARBA" id="ARBA00023136"/>
    </source>
</evidence>
<name>A0A1M5QS91_9GAMM</name>
<reference evidence="7 8" key="1">
    <citation type="submission" date="2016-11" db="EMBL/GenBank/DDBJ databases">
        <authorList>
            <person name="Jaros S."/>
            <person name="Januszkiewicz K."/>
            <person name="Wedrychowicz H."/>
        </authorList>
    </citation>
    <scope>NUCLEOTIDE SEQUENCE [LARGE SCALE GENOMIC DNA]</scope>
    <source>
        <strain evidence="7 8">CGMCC 1.7049</strain>
    </source>
</reference>
<evidence type="ECO:0000256" key="1">
    <source>
        <dbReference type="ARBA" id="ARBA00004651"/>
    </source>
</evidence>
<evidence type="ECO:0000313" key="8">
    <source>
        <dbReference type="Proteomes" id="UP000199758"/>
    </source>
</evidence>
<accession>A0A1M5QS91</accession>
<evidence type="ECO:0000313" key="7">
    <source>
        <dbReference type="EMBL" id="SHH16994.1"/>
    </source>
</evidence>
<dbReference type="RefSeq" id="WP_072898268.1">
    <property type="nucleotide sequence ID" value="NZ_FQWZ01000006.1"/>
</dbReference>
<evidence type="ECO:0008006" key="9">
    <source>
        <dbReference type="Google" id="ProtNLM"/>
    </source>
</evidence>
<gene>
    <name evidence="7" type="ORF">SAMN04488068_2801</name>
</gene>
<dbReference type="PANTHER" id="PTHR39087:SF2">
    <property type="entry name" value="UPF0104 MEMBRANE PROTEIN MJ1595"/>
    <property type="match status" value="1"/>
</dbReference>
<sequence length="327" mass="35540">MARSNSEATTNVTDDVRWRWARRLLTLLFFGGIAWLLYARIRQIDAAQVGAALAAYDAESLLLAAVLGLVSYLLYASFDLLGRRYARHALPTSNVLTTALVSYALNLNLGALVGGIGFRYRLYSRYGLDSATITRIVGFSMLGNWIGYTPLLGLVLLTGSVALPLSIAVLEPLLQGGGLLLMLVLPLYLLLCRHRPPRHLLVRGLRIEAPPLPLAARQCVVSVFNWTTMTALLWVLLGGEVAYRDVLGALMLGAVAGVLAHVPAGLGVLEAVFLAVLDGLCPPARILAALLAYRGLYYLLPGLFALLLYLVLEARRRPRRDAALQAR</sequence>
<feature type="transmembrane region" description="Helical" evidence="6">
    <location>
        <begin position="296"/>
        <end position="312"/>
    </location>
</feature>
<keyword evidence="3 6" id="KW-0812">Transmembrane</keyword>
<feature type="transmembrane region" description="Helical" evidence="6">
    <location>
        <begin position="95"/>
        <end position="118"/>
    </location>
</feature>
<proteinExistence type="predicted"/>
<dbReference type="PANTHER" id="PTHR39087">
    <property type="entry name" value="UPF0104 MEMBRANE PROTEIN MJ1595"/>
    <property type="match status" value="1"/>
</dbReference>
<feature type="transmembrane region" description="Helical" evidence="6">
    <location>
        <begin position="246"/>
        <end position="264"/>
    </location>
</feature>
<dbReference type="STRING" id="490188.SAMN04488068_2801"/>
<keyword evidence="5 6" id="KW-0472">Membrane</keyword>
<dbReference type="OrthoDB" id="5998304at2"/>
<feature type="transmembrane region" description="Helical" evidence="6">
    <location>
        <begin position="51"/>
        <end position="75"/>
    </location>
</feature>
<evidence type="ECO:0000256" key="6">
    <source>
        <dbReference type="SAM" id="Phobius"/>
    </source>
</evidence>
<evidence type="ECO:0000256" key="3">
    <source>
        <dbReference type="ARBA" id="ARBA00022692"/>
    </source>
</evidence>
<organism evidence="7 8">
    <name type="scientific">Hydrocarboniphaga daqingensis</name>
    <dbReference type="NCBI Taxonomy" id="490188"/>
    <lineage>
        <taxon>Bacteria</taxon>
        <taxon>Pseudomonadati</taxon>
        <taxon>Pseudomonadota</taxon>
        <taxon>Gammaproteobacteria</taxon>
        <taxon>Nevskiales</taxon>
        <taxon>Nevskiaceae</taxon>
        <taxon>Hydrocarboniphaga</taxon>
    </lineage>
</organism>
<feature type="transmembrane region" description="Helical" evidence="6">
    <location>
        <begin position="145"/>
        <end position="167"/>
    </location>
</feature>
<dbReference type="Proteomes" id="UP000199758">
    <property type="component" value="Unassembled WGS sequence"/>
</dbReference>
<keyword evidence="8" id="KW-1185">Reference proteome</keyword>